<reference evidence="2 3" key="1">
    <citation type="journal article" date="2014" name="Genome Biol. Evol.">
        <title>The secreted proteins of Achlya hypogyna and Thraustotheca clavata identify the ancestral oomycete secretome and reveal gene acquisitions by horizontal gene transfer.</title>
        <authorList>
            <person name="Misner I."/>
            <person name="Blouin N."/>
            <person name="Leonard G."/>
            <person name="Richards T.A."/>
            <person name="Lane C.E."/>
        </authorList>
    </citation>
    <scope>NUCLEOTIDE SEQUENCE [LARGE SCALE GENOMIC DNA]</scope>
    <source>
        <strain evidence="2 3">ATCC 48635</strain>
    </source>
</reference>
<dbReference type="Proteomes" id="UP000243579">
    <property type="component" value="Unassembled WGS sequence"/>
</dbReference>
<evidence type="ECO:0000313" key="2">
    <source>
        <dbReference type="EMBL" id="OQR90493.1"/>
    </source>
</evidence>
<proteinExistence type="predicted"/>
<gene>
    <name evidence="2" type="ORF">ACHHYP_05467</name>
</gene>
<dbReference type="EMBL" id="JNBR01000620">
    <property type="protein sequence ID" value="OQR90493.1"/>
    <property type="molecule type" value="Genomic_DNA"/>
</dbReference>
<dbReference type="OrthoDB" id="70618at2759"/>
<comment type="caution">
    <text evidence="2">The sequence shown here is derived from an EMBL/GenBank/DDBJ whole genome shotgun (WGS) entry which is preliminary data.</text>
</comment>
<organism evidence="2 3">
    <name type="scientific">Achlya hypogyna</name>
    <name type="common">Oomycete</name>
    <name type="synonym">Protoachlya hypogyna</name>
    <dbReference type="NCBI Taxonomy" id="1202772"/>
    <lineage>
        <taxon>Eukaryota</taxon>
        <taxon>Sar</taxon>
        <taxon>Stramenopiles</taxon>
        <taxon>Oomycota</taxon>
        <taxon>Saprolegniomycetes</taxon>
        <taxon>Saprolegniales</taxon>
        <taxon>Achlyaceae</taxon>
        <taxon>Achlya</taxon>
    </lineage>
</organism>
<dbReference type="AlphaFoldDB" id="A0A1V9YXY3"/>
<keyword evidence="3" id="KW-1185">Reference proteome</keyword>
<sequence length="159" mass="17534">MAQRQPTRPVGGRRVTGATSIKALRDVGGMEKLPRLASPQAAPTDEELLLAKPPPADVGDGDDEAERVQGYDLQFCESMLVAIEKESLQNGHRYLTMLEFKEGKDPILESLRTGYKTITDDIKGLEVLCASGWDTDDIDEALRGIPQEVVALEAHRWMD</sequence>
<feature type="region of interest" description="Disordered" evidence="1">
    <location>
        <begin position="29"/>
        <end position="64"/>
    </location>
</feature>
<evidence type="ECO:0000256" key="1">
    <source>
        <dbReference type="SAM" id="MobiDB-lite"/>
    </source>
</evidence>
<evidence type="ECO:0000313" key="3">
    <source>
        <dbReference type="Proteomes" id="UP000243579"/>
    </source>
</evidence>
<accession>A0A1V9YXY3</accession>
<protein>
    <submittedName>
        <fullName evidence="2">Uncharacterized protein</fullName>
    </submittedName>
</protein>
<name>A0A1V9YXY3_ACHHY</name>